<dbReference type="OrthoDB" id="3213438at2"/>
<dbReference type="Pfam" id="PF00042">
    <property type="entry name" value="Globin"/>
    <property type="match status" value="1"/>
</dbReference>
<proteinExistence type="inferred from homology"/>
<dbReference type="Proteomes" id="UP000440304">
    <property type="component" value="Unassembled WGS sequence"/>
</dbReference>
<dbReference type="InterPro" id="IPR012292">
    <property type="entry name" value="Globin/Proto"/>
</dbReference>
<keyword evidence="7" id="KW-0675">Receptor</keyword>
<evidence type="ECO:0000256" key="4">
    <source>
        <dbReference type="ARBA" id="ARBA00023004"/>
    </source>
</evidence>
<comment type="similarity">
    <text evidence="5">Belongs to the globin family.</text>
</comment>
<dbReference type="PANTHER" id="PTHR43396:SF3">
    <property type="entry name" value="FLAVOHEMOPROTEIN"/>
    <property type="match status" value="1"/>
</dbReference>
<keyword evidence="1 5" id="KW-0349">Heme</keyword>
<dbReference type="GO" id="GO:0046210">
    <property type="term" value="P:nitric oxide catabolic process"/>
    <property type="evidence" value="ECO:0007669"/>
    <property type="project" value="TreeGrafter"/>
</dbReference>
<dbReference type="GO" id="GO:0020037">
    <property type="term" value="F:heme binding"/>
    <property type="evidence" value="ECO:0007669"/>
    <property type="project" value="InterPro"/>
</dbReference>
<dbReference type="SUPFAM" id="SSF46458">
    <property type="entry name" value="Globin-like"/>
    <property type="match status" value="1"/>
</dbReference>
<evidence type="ECO:0000256" key="1">
    <source>
        <dbReference type="ARBA" id="ARBA00022617"/>
    </source>
</evidence>
<dbReference type="GO" id="GO:0071500">
    <property type="term" value="P:cellular response to nitrosative stress"/>
    <property type="evidence" value="ECO:0007669"/>
    <property type="project" value="TreeGrafter"/>
</dbReference>
<evidence type="ECO:0000259" key="6">
    <source>
        <dbReference type="PROSITE" id="PS01033"/>
    </source>
</evidence>
<keyword evidence="2 5" id="KW-0561">Oxygen transport</keyword>
<dbReference type="PANTHER" id="PTHR43396">
    <property type="entry name" value="FLAVOHEMOPROTEIN"/>
    <property type="match status" value="1"/>
</dbReference>
<dbReference type="GO" id="GO:0019825">
    <property type="term" value="F:oxygen binding"/>
    <property type="evidence" value="ECO:0007669"/>
    <property type="project" value="InterPro"/>
</dbReference>
<keyword evidence="4" id="KW-0408">Iron</keyword>
<comment type="caution">
    <text evidence="7">The sequence shown here is derived from an EMBL/GenBank/DDBJ whole genome shotgun (WGS) entry which is preliminary data.</text>
</comment>
<accession>A0A6N8TMQ6</accession>
<dbReference type="GO" id="GO:0046872">
    <property type="term" value="F:metal ion binding"/>
    <property type="evidence" value="ECO:0007669"/>
    <property type="project" value="UniProtKB-KW"/>
</dbReference>
<keyword evidence="5" id="KW-0813">Transport</keyword>
<evidence type="ECO:0000256" key="2">
    <source>
        <dbReference type="ARBA" id="ARBA00022621"/>
    </source>
</evidence>
<organism evidence="7 8">
    <name type="scientific">Shinella zoogloeoides</name>
    <name type="common">Crabtreella saccharophila</name>
    <dbReference type="NCBI Taxonomy" id="352475"/>
    <lineage>
        <taxon>Bacteria</taxon>
        <taxon>Pseudomonadati</taxon>
        <taxon>Pseudomonadota</taxon>
        <taxon>Alphaproteobacteria</taxon>
        <taxon>Hyphomicrobiales</taxon>
        <taxon>Rhizobiaceae</taxon>
        <taxon>Shinella</taxon>
    </lineage>
</organism>
<evidence type="ECO:0000313" key="7">
    <source>
        <dbReference type="EMBL" id="MXO02420.1"/>
    </source>
</evidence>
<dbReference type="GO" id="GO:0008941">
    <property type="term" value="F:nitric oxide dioxygenase NAD(P)H activity"/>
    <property type="evidence" value="ECO:0007669"/>
    <property type="project" value="TreeGrafter"/>
</dbReference>
<dbReference type="CDD" id="cd12131">
    <property type="entry name" value="HGbI-like"/>
    <property type="match status" value="1"/>
</dbReference>
<evidence type="ECO:0000256" key="5">
    <source>
        <dbReference type="RuleBase" id="RU000356"/>
    </source>
</evidence>
<name>A0A6N8TMQ6_SHIZO</name>
<protein>
    <submittedName>
        <fullName evidence="7">Hemin receptor</fullName>
    </submittedName>
</protein>
<gene>
    <name evidence="7" type="ORF">GR156_19060</name>
</gene>
<feature type="domain" description="Globin" evidence="6">
    <location>
        <begin position="1"/>
        <end position="134"/>
    </location>
</feature>
<dbReference type="GO" id="GO:0005344">
    <property type="term" value="F:oxygen carrier activity"/>
    <property type="evidence" value="ECO:0007669"/>
    <property type="project" value="UniProtKB-KW"/>
</dbReference>
<evidence type="ECO:0000313" key="8">
    <source>
        <dbReference type="Proteomes" id="UP000440304"/>
    </source>
</evidence>
<dbReference type="AlphaFoldDB" id="A0A6N8TMQ6"/>
<keyword evidence="3" id="KW-0479">Metal-binding</keyword>
<dbReference type="EMBL" id="WUML01000022">
    <property type="protein sequence ID" value="MXO02420.1"/>
    <property type="molecule type" value="Genomic_DNA"/>
</dbReference>
<reference evidence="7 8" key="1">
    <citation type="submission" date="2019-12" db="EMBL/GenBank/DDBJ databases">
        <title>Shinella granuli gen. nov., sp. nov., and proposal of the reclassification of Zoogloea ramigera ATCC 19623 as Shinella zoogloeoides sp. nov.</title>
        <authorList>
            <person name="Gao J."/>
        </authorList>
    </citation>
    <scope>NUCLEOTIDE SEQUENCE [LARGE SCALE GENOMIC DNA]</scope>
    <source>
        <strain evidence="7 8">DSM 287</strain>
    </source>
</reference>
<sequence>MEENTIALVQASFKKLVPVADQVGAAFYARLFETYPAVRPMFAEDIGPQSKKLVQMLALVVNGLDRLDTILPAVQQLARKHNDYGVVDAHYDAVGDTLLWTLRQGLGDAFTPEVRRAWTDAYGALSGVMIAAAKEDALP</sequence>
<evidence type="ECO:0000256" key="3">
    <source>
        <dbReference type="ARBA" id="ARBA00022723"/>
    </source>
</evidence>
<dbReference type="GO" id="GO:0071949">
    <property type="term" value="F:FAD binding"/>
    <property type="evidence" value="ECO:0007669"/>
    <property type="project" value="TreeGrafter"/>
</dbReference>
<dbReference type="InterPro" id="IPR000971">
    <property type="entry name" value="Globin"/>
</dbReference>
<dbReference type="PROSITE" id="PS01033">
    <property type="entry name" value="GLOBIN"/>
    <property type="match status" value="1"/>
</dbReference>
<dbReference type="RefSeq" id="WP_160787711.1">
    <property type="nucleotide sequence ID" value="NZ_CP086610.1"/>
</dbReference>
<dbReference type="InterPro" id="IPR009050">
    <property type="entry name" value="Globin-like_sf"/>
</dbReference>
<dbReference type="Gene3D" id="1.10.490.10">
    <property type="entry name" value="Globins"/>
    <property type="match status" value="1"/>
</dbReference>